<keyword evidence="1" id="KW-0472">Membrane</keyword>
<organism evidence="3 4">
    <name type="scientific">Romboutsia maritimum</name>
    <dbReference type="NCBI Taxonomy" id="2020948"/>
    <lineage>
        <taxon>Bacteria</taxon>
        <taxon>Bacillati</taxon>
        <taxon>Bacillota</taxon>
        <taxon>Clostridia</taxon>
        <taxon>Peptostreptococcales</taxon>
        <taxon>Peptostreptococcaceae</taxon>
        <taxon>Romboutsia</taxon>
    </lineage>
</organism>
<keyword evidence="1" id="KW-0812">Transmembrane</keyword>
<dbReference type="AlphaFoldDB" id="A0A371IT41"/>
<feature type="domain" description="GGDEF" evidence="2">
    <location>
        <begin position="159"/>
        <end position="282"/>
    </location>
</feature>
<protein>
    <submittedName>
        <fullName evidence="3">Diguanylate cyclase</fullName>
    </submittedName>
</protein>
<evidence type="ECO:0000313" key="3">
    <source>
        <dbReference type="EMBL" id="RDY23633.1"/>
    </source>
</evidence>
<name>A0A371IT41_9FIRM</name>
<sequence length="282" mass="32498">MNKINEKIDLFILGLFTFIFLVVGLVMLNINDSIKMNTFVMFGLMFFILMVTYLSSIQLGLIMSSITVFIYASYILYNNISYGIKVSLTSYIWIVGIPIATIITGNINKNIHELQKLNMKLTQEYKDLVSIDSETGLRNLKIFYNDVNKEISKAKRYNSKFSLMIIKLPYYYYLKKILGQTQTNEVMRNISNSITSFTRNEDIRYSLERDKIGILMPNTGNDGAQVVKERIKNEIRKLNLKLSDDGKSVNIDIKIAHLEYKSSMGDSIGFKNVVEEELQYDV</sequence>
<dbReference type="RefSeq" id="WP_095406264.1">
    <property type="nucleotide sequence ID" value="NZ_NOJZ02000009.1"/>
</dbReference>
<gene>
    <name evidence="3" type="ORF">CHF27_006780</name>
</gene>
<comment type="caution">
    <text evidence="3">The sequence shown here is derived from an EMBL/GenBank/DDBJ whole genome shotgun (WGS) entry which is preliminary data.</text>
</comment>
<evidence type="ECO:0000313" key="4">
    <source>
        <dbReference type="Proteomes" id="UP000243494"/>
    </source>
</evidence>
<dbReference type="Proteomes" id="UP000243494">
    <property type="component" value="Unassembled WGS sequence"/>
</dbReference>
<keyword evidence="1" id="KW-1133">Transmembrane helix</keyword>
<dbReference type="InterPro" id="IPR000160">
    <property type="entry name" value="GGDEF_dom"/>
</dbReference>
<feature type="transmembrane region" description="Helical" evidence="1">
    <location>
        <begin position="36"/>
        <end position="54"/>
    </location>
</feature>
<feature type="transmembrane region" description="Helical" evidence="1">
    <location>
        <begin position="89"/>
        <end position="107"/>
    </location>
</feature>
<dbReference type="SMART" id="SM00267">
    <property type="entry name" value="GGDEF"/>
    <property type="match status" value="1"/>
</dbReference>
<reference evidence="3 4" key="1">
    <citation type="journal article" date="2017" name="Genome Announc.">
        <title>Draft Genome Sequence of Romboutsia maritimum sp. nov. Strain CCRI-22766(T), Isolated from Coastal Estuarine Mud.</title>
        <authorList>
            <person name="Maheux A.F."/>
            <person name="Boudreau D.K."/>
            <person name="Berube E."/>
            <person name="Boissinot M."/>
            <person name="Raymond F."/>
            <person name="Brodeur S."/>
            <person name="Corbeil J."/>
            <person name="Brightwell G."/>
            <person name="Broda D."/>
            <person name="Omar R.F."/>
            <person name="Bergeron M.G."/>
        </authorList>
    </citation>
    <scope>NUCLEOTIDE SEQUENCE [LARGE SCALE GENOMIC DNA]</scope>
    <source>
        <strain evidence="3 4">CCRI-22766</strain>
    </source>
</reference>
<feature type="transmembrane region" description="Helical" evidence="1">
    <location>
        <begin position="59"/>
        <end position="77"/>
    </location>
</feature>
<dbReference type="NCBIfam" id="TIGR00254">
    <property type="entry name" value="GGDEF"/>
    <property type="match status" value="1"/>
</dbReference>
<dbReference type="SUPFAM" id="SSF55073">
    <property type="entry name" value="Nucleotide cyclase"/>
    <property type="match status" value="1"/>
</dbReference>
<dbReference type="OrthoDB" id="2157599at2"/>
<dbReference type="InterPro" id="IPR029787">
    <property type="entry name" value="Nucleotide_cyclase"/>
</dbReference>
<dbReference type="Pfam" id="PF00990">
    <property type="entry name" value="GGDEF"/>
    <property type="match status" value="1"/>
</dbReference>
<evidence type="ECO:0000259" key="2">
    <source>
        <dbReference type="PROSITE" id="PS50887"/>
    </source>
</evidence>
<proteinExistence type="predicted"/>
<dbReference type="EMBL" id="NOJZ02000009">
    <property type="protein sequence ID" value="RDY23633.1"/>
    <property type="molecule type" value="Genomic_DNA"/>
</dbReference>
<dbReference type="Gene3D" id="3.30.70.270">
    <property type="match status" value="1"/>
</dbReference>
<dbReference type="PROSITE" id="PS50887">
    <property type="entry name" value="GGDEF"/>
    <property type="match status" value="1"/>
</dbReference>
<evidence type="ECO:0000256" key="1">
    <source>
        <dbReference type="SAM" id="Phobius"/>
    </source>
</evidence>
<accession>A0A371IT41</accession>
<feature type="transmembrane region" description="Helical" evidence="1">
    <location>
        <begin position="12"/>
        <end position="30"/>
    </location>
</feature>
<keyword evidence="4" id="KW-1185">Reference proteome</keyword>
<dbReference type="InterPro" id="IPR043128">
    <property type="entry name" value="Rev_trsase/Diguanyl_cyclase"/>
</dbReference>